<dbReference type="Gene3D" id="2.40.30.10">
    <property type="entry name" value="Translation factors"/>
    <property type="match status" value="1"/>
</dbReference>
<dbReference type="Pfam" id="PF03486">
    <property type="entry name" value="HI0933_like"/>
    <property type="match status" value="1"/>
</dbReference>
<dbReference type="InterPro" id="IPR004792">
    <property type="entry name" value="BaiN-like"/>
</dbReference>
<comment type="cofactor">
    <cofactor evidence="1">
        <name>FAD</name>
        <dbReference type="ChEBI" id="CHEBI:57692"/>
    </cofactor>
</comment>
<accession>A0A255Z883</accession>
<evidence type="ECO:0000256" key="2">
    <source>
        <dbReference type="ARBA" id="ARBA00022630"/>
    </source>
</evidence>
<protein>
    <submittedName>
        <fullName evidence="6">Aminoacetone oxidase family FAD-binding enzyme</fullName>
    </submittedName>
</protein>
<comment type="caution">
    <text evidence="6">The sequence shown here is derived from an EMBL/GenBank/DDBJ whole genome shotgun (WGS) entry which is preliminary data.</text>
</comment>
<evidence type="ECO:0000313" key="7">
    <source>
        <dbReference type="Proteomes" id="UP000216998"/>
    </source>
</evidence>
<keyword evidence="2" id="KW-0285">Flavoprotein</keyword>
<organism evidence="6 7">
    <name type="scientific">Niveispirillum lacus</name>
    <dbReference type="NCBI Taxonomy" id="1981099"/>
    <lineage>
        <taxon>Bacteria</taxon>
        <taxon>Pseudomonadati</taxon>
        <taxon>Pseudomonadota</taxon>
        <taxon>Alphaproteobacteria</taxon>
        <taxon>Rhodospirillales</taxon>
        <taxon>Azospirillaceae</taxon>
        <taxon>Niveispirillum</taxon>
    </lineage>
</organism>
<dbReference type="RefSeq" id="WP_094452818.1">
    <property type="nucleotide sequence ID" value="NZ_NOXU01000012.1"/>
</dbReference>
<reference evidence="6 7" key="1">
    <citation type="submission" date="2017-07" db="EMBL/GenBank/DDBJ databases">
        <title>Niveispirillum cyanobacteriorum sp. nov., isolated from cyanobacterial aggregates in a eutrophic lake.</title>
        <authorList>
            <person name="Cai H."/>
        </authorList>
    </citation>
    <scope>NUCLEOTIDE SEQUENCE [LARGE SCALE GENOMIC DNA]</scope>
    <source>
        <strain evidence="7">TH1-14</strain>
    </source>
</reference>
<evidence type="ECO:0000259" key="5">
    <source>
        <dbReference type="Pfam" id="PF22780"/>
    </source>
</evidence>
<dbReference type="PANTHER" id="PTHR42887:SF2">
    <property type="entry name" value="OS12G0638800 PROTEIN"/>
    <property type="match status" value="1"/>
</dbReference>
<dbReference type="PRINTS" id="PR00368">
    <property type="entry name" value="FADPNR"/>
</dbReference>
<dbReference type="AlphaFoldDB" id="A0A255Z883"/>
<dbReference type="PRINTS" id="PR00411">
    <property type="entry name" value="PNDRDTASEI"/>
</dbReference>
<dbReference type="EMBL" id="NOXU01000012">
    <property type="protein sequence ID" value="OYQ37631.1"/>
    <property type="molecule type" value="Genomic_DNA"/>
</dbReference>
<dbReference type="Pfam" id="PF22780">
    <property type="entry name" value="HI0933_like_1st"/>
    <property type="match status" value="1"/>
</dbReference>
<keyword evidence="7" id="KW-1185">Reference proteome</keyword>
<evidence type="ECO:0000259" key="4">
    <source>
        <dbReference type="Pfam" id="PF03486"/>
    </source>
</evidence>
<gene>
    <name evidence="6" type="ORF">CHU95_00980</name>
</gene>
<evidence type="ECO:0000256" key="3">
    <source>
        <dbReference type="ARBA" id="ARBA00022827"/>
    </source>
</evidence>
<feature type="domain" description="RsdA/BaiN/AoA(So)-like Rossmann fold-like" evidence="4">
    <location>
        <begin position="6"/>
        <end position="398"/>
    </location>
</feature>
<dbReference type="OrthoDB" id="9773233at2"/>
<feature type="domain" description="RsdA/BaiN/AoA(So)-like insert" evidence="5">
    <location>
        <begin position="190"/>
        <end position="345"/>
    </location>
</feature>
<dbReference type="Proteomes" id="UP000216998">
    <property type="component" value="Unassembled WGS sequence"/>
</dbReference>
<keyword evidence="3" id="KW-0274">FAD</keyword>
<dbReference type="InterPro" id="IPR023166">
    <property type="entry name" value="BaiN-like_dom_sf"/>
</dbReference>
<dbReference type="Gene3D" id="3.50.50.60">
    <property type="entry name" value="FAD/NAD(P)-binding domain"/>
    <property type="match status" value="1"/>
</dbReference>
<dbReference type="SUPFAM" id="SSF160996">
    <property type="entry name" value="HI0933 insert domain-like"/>
    <property type="match status" value="1"/>
</dbReference>
<evidence type="ECO:0000313" key="6">
    <source>
        <dbReference type="EMBL" id="OYQ37631.1"/>
    </source>
</evidence>
<dbReference type="NCBIfam" id="TIGR00275">
    <property type="entry name" value="aminoacetone oxidase family FAD-binding enzyme"/>
    <property type="match status" value="1"/>
</dbReference>
<proteinExistence type="predicted"/>
<dbReference type="PANTHER" id="PTHR42887">
    <property type="entry name" value="OS12G0638800 PROTEIN"/>
    <property type="match status" value="1"/>
</dbReference>
<dbReference type="InterPro" id="IPR057661">
    <property type="entry name" value="RsdA/BaiN/AoA(So)_Rossmann"/>
</dbReference>
<evidence type="ECO:0000256" key="1">
    <source>
        <dbReference type="ARBA" id="ARBA00001974"/>
    </source>
</evidence>
<dbReference type="SUPFAM" id="SSF51905">
    <property type="entry name" value="FAD/NAD(P)-binding domain"/>
    <property type="match status" value="1"/>
</dbReference>
<dbReference type="InterPro" id="IPR036188">
    <property type="entry name" value="FAD/NAD-bd_sf"/>
</dbReference>
<name>A0A255Z883_9PROT</name>
<dbReference type="InterPro" id="IPR055178">
    <property type="entry name" value="RsdA/BaiN/AoA(So)-like_dom"/>
</dbReference>
<dbReference type="Gene3D" id="1.10.8.260">
    <property type="entry name" value="HI0933 insert domain-like"/>
    <property type="match status" value="1"/>
</dbReference>
<sequence length="400" mass="42763">MTLHHDIIIAGGGAAGLYAAIFAGRRGRRVLVLDHAEKVGKKILISGGGRCNFTNLDAKPDRYLSANPHFAISALKRHTQHDFIALVDRHGIGWHEKKLGQLFCDDGATRILGMLLDECADAGVAIRTACRIDEVTPVEGGGFSVVTSHGTFTSDSFILATGGPSIPKMGATDFAFRLAAQWGLNVVEPRPALVPLTFAPLDLDKLKDLSGVPLEASVSCGKGKFREALLITHRGLSGPSILQISSYWQPGQGVRIDLSPDLGLAEHLKGLKKTRHKAELKTILGEILPRRFAERLFEVALVGSASLVNRPMADIKDADLVAVANALHAWTVHPDGTEGYRTAEVTLGGIDTAELSSKTMESRKIPGLFVVGEAVDVTGWLGGYNFQWAWSSGHAAGMAA</sequence>